<organism evidence="1">
    <name type="scientific">Arundo donax</name>
    <name type="common">Giant reed</name>
    <name type="synonym">Donax arundinaceus</name>
    <dbReference type="NCBI Taxonomy" id="35708"/>
    <lineage>
        <taxon>Eukaryota</taxon>
        <taxon>Viridiplantae</taxon>
        <taxon>Streptophyta</taxon>
        <taxon>Embryophyta</taxon>
        <taxon>Tracheophyta</taxon>
        <taxon>Spermatophyta</taxon>
        <taxon>Magnoliopsida</taxon>
        <taxon>Liliopsida</taxon>
        <taxon>Poales</taxon>
        <taxon>Poaceae</taxon>
        <taxon>PACMAD clade</taxon>
        <taxon>Arundinoideae</taxon>
        <taxon>Arundineae</taxon>
        <taxon>Arundo</taxon>
    </lineage>
</organism>
<protein>
    <submittedName>
        <fullName evidence="1">Uncharacterized protein</fullName>
    </submittedName>
</protein>
<dbReference type="EMBL" id="GBRH01242107">
    <property type="protein sequence ID" value="JAD55788.1"/>
    <property type="molecule type" value="Transcribed_RNA"/>
</dbReference>
<dbReference type="AlphaFoldDB" id="A0A0A9B0W9"/>
<evidence type="ECO:0000313" key="1">
    <source>
        <dbReference type="EMBL" id="JAD55788.1"/>
    </source>
</evidence>
<name>A0A0A9B0W9_ARUDO</name>
<reference evidence="1" key="2">
    <citation type="journal article" date="2015" name="Data Brief">
        <title>Shoot transcriptome of the giant reed, Arundo donax.</title>
        <authorList>
            <person name="Barrero R.A."/>
            <person name="Guerrero F.D."/>
            <person name="Moolhuijzen P."/>
            <person name="Goolsby J.A."/>
            <person name="Tidwell J."/>
            <person name="Bellgard S.E."/>
            <person name="Bellgard M.I."/>
        </authorList>
    </citation>
    <scope>NUCLEOTIDE SEQUENCE</scope>
    <source>
        <tissue evidence="1">Shoot tissue taken approximately 20 cm above the soil surface</tissue>
    </source>
</reference>
<proteinExistence type="predicted"/>
<sequence>MNNSIQICCILLSSTFALLFSLCLWLKTLVSSPI</sequence>
<accession>A0A0A9B0W9</accession>
<reference evidence="1" key="1">
    <citation type="submission" date="2014-09" db="EMBL/GenBank/DDBJ databases">
        <authorList>
            <person name="Magalhaes I.L.F."/>
            <person name="Oliveira U."/>
            <person name="Santos F.R."/>
            <person name="Vidigal T.H.D.A."/>
            <person name="Brescovit A.D."/>
            <person name="Santos A.J."/>
        </authorList>
    </citation>
    <scope>NUCLEOTIDE SEQUENCE</scope>
    <source>
        <tissue evidence="1">Shoot tissue taken approximately 20 cm above the soil surface</tissue>
    </source>
</reference>